<dbReference type="Pfam" id="PF00071">
    <property type="entry name" value="Ras"/>
    <property type="match status" value="1"/>
</dbReference>
<accession>A0AAD7EZQ9</accession>
<protein>
    <submittedName>
        <fullName evidence="3">Uncharacterized protein</fullName>
    </submittedName>
</protein>
<dbReference type="InterPro" id="IPR003578">
    <property type="entry name" value="Small_GTPase_Rho"/>
</dbReference>
<proteinExistence type="predicted"/>
<dbReference type="AlphaFoldDB" id="A0AAD7EZQ9"/>
<dbReference type="Gene3D" id="3.40.50.300">
    <property type="entry name" value="P-loop containing nucleotide triphosphate hydrolases"/>
    <property type="match status" value="1"/>
</dbReference>
<dbReference type="InterPro" id="IPR001806">
    <property type="entry name" value="Small_GTPase"/>
</dbReference>
<dbReference type="InterPro" id="IPR027417">
    <property type="entry name" value="P-loop_NTPase"/>
</dbReference>
<comment type="caution">
    <text evidence="3">The sequence shown here is derived from an EMBL/GenBank/DDBJ whole genome shotgun (WGS) entry which is preliminary data.</text>
</comment>
<dbReference type="PANTHER" id="PTHR24072">
    <property type="entry name" value="RHO FAMILY GTPASE"/>
    <property type="match status" value="1"/>
</dbReference>
<evidence type="ECO:0000313" key="4">
    <source>
        <dbReference type="Proteomes" id="UP001218218"/>
    </source>
</evidence>
<dbReference type="EMBL" id="JARIHO010000005">
    <property type="protein sequence ID" value="KAJ7360728.1"/>
    <property type="molecule type" value="Genomic_DNA"/>
</dbReference>
<reference evidence="3" key="1">
    <citation type="submission" date="2023-03" db="EMBL/GenBank/DDBJ databases">
        <title>Massive genome expansion in bonnet fungi (Mycena s.s.) driven by repeated elements and novel gene families across ecological guilds.</title>
        <authorList>
            <consortium name="Lawrence Berkeley National Laboratory"/>
            <person name="Harder C.B."/>
            <person name="Miyauchi S."/>
            <person name="Viragh M."/>
            <person name="Kuo A."/>
            <person name="Thoen E."/>
            <person name="Andreopoulos B."/>
            <person name="Lu D."/>
            <person name="Skrede I."/>
            <person name="Drula E."/>
            <person name="Henrissat B."/>
            <person name="Morin E."/>
            <person name="Kohler A."/>
            <person name="Barry K."/>
            <person name="LaButti K."/>
            <person name="Morin E."/>
            <person name="Salamov A."/>
            <person name="Lipzen A."/>
            <person name="Mereny Z."/>
            <person name="Hegedus B."/>
            <person name="Baldrian P."/>
            <person name="Stursova M."/>
            <person name="Weitz H."/>
            <person name="Taylor A."/>
            <person name="Grigoriev I.V."/>
            <person name="Nagy L.G."/>
            <person name="Martin F."/>
            <person name="Kauserud H."/>
        </authorList>
    </citation>
    <scope>NUCLEOTIDE SEQUENCE</scope>
    <source>
        <strain evidence="3">CBHHK002</strain>
    </source>
</reference>
<dbReference type="SUPFAM" id="SSF52540">
    <property type="entry name" value="P-loop containing nucleoside triphosphate hydrolases"/>
    <property type="match status" value="1"/>
</dbReference>
<gene>
    <name evidence="3" type="ORF">DFH08DRAFT_685319</name>
</gene>
<name>A0AAD7EZQ9_9AGAR</name>
<dbReference type="Proteomes" id="UP001218218">
    <property type="component" value="Unassembled WGS sequence"/>
</dbReference>
<keyword evidence="1" id="KW-0547">Nucleotide-binding</keyword>
<dbReference type="GO" id="GO:0005525">
    <property type="term" value="F:GTP binding"/>
    <property type="evidence" value="ECO:0007669"/>
    <property type="project" value="UniProtKB-KW"/>
</dbReference>
<evidence type="ECO:0000256" key="1">
    <source>
        <dbReference type="ARBA" id="ARBA00022741"/>
    </source>
</evidence>
<dbReference type="GO" id="GO:0007264">
    <property type="term" value="P:small GTPase-mediated signal transduction"/>
    <property type="evidence" value="ECO:0007669"/>
    <property type="project" value="InterPro"/>
</dbReference>
<evidence type="ECO:0000313" key="3">
    <source>
        <dbReference type="EMBL" id="KAJ7360728.1"/>
    </source>
</evidence>
<dbReference type="GO" id="GO:0003924">
    <property type="term" value="F:GTPase activity"/>
    <property type="evidence" value="ECO:0007669"/>
    <property type="project" value="InterPro"/>
</dbReference>
<sequence length="51" mass="5972">DRMRPLSYSQSDIFLVCFSVGIPPSFESVREKWFPEAHHHCSGLNYQGRRC</sequence>
<evidence type="ECO:0000256" key="2">
    <source>
        <dbReference type="ARBA" id="ARBA00023134"/>
    </source>
</evidence>
<feature type="non-terminal residue" evidence="3">
    <location>
        <position position="1"/>
    </location>
</feature>
<organism evidence="3 4">
    <name type="scientific">Mycena albidolilacea</name>
    <dbReference type="NCBI Taxonomy" id="1033008"/>
    <lineage>
        <taxon>Eukaryota</taxon>
        <taxon>Fungi</taxon>
        <taxon>Dikarya</taxon>
        <taxon>Basidiomycota</taxon>
        <taxon>Agaricomycotina</taxon>
        <taxon>Agaricomycetes</taxon>
        <taxon>Agaricomycetidae</taxon>
        <taxon>Agaricales</taxon>
        <taxon>Marasmiineae</taxon>
        <taxon>Mycenaceae</taxon>
        <taxon>Mycena</taxon>
    </lineage>
</organism>
<keyword evidence="4" id="KW-1185">Reference proteome</keyword>
<keyword evidence="2" id="KW-0342">GTP-binding</keyword>